<feature type="region of interest" description="Disordered" evidence="11">
    <location>
        <begin position="232"/>
        <end position="282"/>
    </location>
</feature>
<dbReference type="EMBL" id="CP045890">
    <property type="protein sequence ID" value="QQP56924.1"/>
    <property type="molecule type" value="Genomic_DNA"/>
</dbReference>
<sequence length="414" mass="46238">MASSTPSKRRVTAQYGGGPNKWYGFFLPQLRGGAPSQLKKRKRLNAVLDKISHRSNNNNTMFGGSEQDLLASQRRELWRDNNHHPGRKEDPGKTKKLSSKAKKLVIDSSGGSESLEDSDVASPIKSSSPSMDSPRICFSPLRIKDSSLEEEETSPFHNDVPKFTSIRCESLEKRSKVNNRSVSPSSVQALSRLPPSYLTEIYRRRCLSDTDLSATTLEDLIKTHKLNPKTLLSEHQGSLKTSRADSQESPLDLSVKSVSSTTEQRKMSGSSPSLESLTKRNSLHPSLRSSIEIVENSTNPEVSYSCPICGQMFSLHDRLAKHMASRHKSPRSNEGGPNAKAYACEVCKRSFARSDMLTRHMRLHTGIKPYTCRICGQVFSRSDHLSTHQRTHTGEKPYRCPSCPYAACRRDMIT</sequence>
<dbReference type="GO" id="GO:0008270">
    <property type="term" value="F:zinc ion binding"/>
    <property type="evidence" value="ECO:0007669"/>
    <property type="project" value="UniProtKB-KW"/>
</dbReference>
<dbReference type="PANTHER" id="PTHR16515:SF49">
    <property type="entry name" value="GASTRULA ZINC FINGER PROTEIN XLCGF49.1-LIKE-RELATED"/>
    <property type="match status" value="1"/>
</dbReference>
<evidence type="ECO:0000256" key="9">
    <source>
        <dbReference type="ARBA" id="ARBA00023242"/>
    </source>
</evidence>
<feature type="region of interest" description="Disordered" evidence="11">
    <location>
        <begin position="80"/>
        <end position="137"/>
    </location>
</feature>
<evidence type="ECO:0000256" key="5">
    <source>
        <dbReference type="ARBA" id="ARBA00022771"/>
    </source>
</evidence>
<proteinExistence type="inferred from homology"/>
<evidence type="ECO:0000256" key="7">
    <source>
        <dbReference type="ARBA" id="ARBA00023015"/>
    </source>
</evidence>
<dbReference type="Pfam" id="PF00096">
    <property type="entry name" value="zf-C2H2"/>
    <property type="match status" value="3"/>
</dbReference>
<evidence type="ECO:0000256" key="10">
    <source>
        <dbReference type="PROSITE-ProRule" id="PRU00042"/>
    </source>
</evidence>
<gene>
    <name evidence="13" type="ORF">FKW44_001758</name>
</gene>
<evidence type="ECO:0000313" key="14">
    <source>
        <dbReference type="Proteomes" id="UP000595437"/>
    </source>
</evidence>
<keyword evidence="7" id="KW-0805">Transcription regulation</keyword>
<evidence type="ECO:0000313" key="13">
    <source>
        <dbReference type="EMBL" id="QQP56924.1"/>
    </source>
</evidence>
<evidence type="ECO:0000256" key="6">
    <source>
        <dbReference type="ARBA" id="ARBA00022833"/>
    </source>
</evidence>
<dbReference type="GO" id="GO:0005634">
    <property type="term" value="C:nucleus"/>
    <property type="evidence" value="ECO:0007669"/>
    <property type="project" value="UniProtKB-SubCell"/>
</dbReference>
<accession>A0A7T8KJ81</accession>
<dbReference type="InterPro" id="IPR050331">
    <property type="entry name" value="Zinc_finger"/>
</dbReference>
<feature type="compositionally biased region" description="Polar residues" evidence="11">
    <location>
        <begin position="256"/>
        <end position="282"/>
    </location>
</feature>
<feature type="compositionally biased region" description="Basic and acidic residues" evidence="11">
    <location>
        <begin position="80"/>
        <end position="93"/>
    </location>
</feature>
<dbReference type="PANTHER" id="PTHR16515">
    <property type="entry name" value="PR DOMAIN ZINC FINGER PROTEIN"/>
    <property type="match status" value="1"/>
</dbReference>
<evidence type="ECO:0000256" key="3">
    <source>
        <dbReference type="ARBA" id="ARBA00022723"/>
    </source>
</evidence>
<dbReference type="PROSITE" id="PS50157">
    <property type="entry name" value="ZINC_FINGER_C2H2_2"/>
    <property type="match status" value="3"/>
</dbReference>
<dbReference type="AlphaFoldDB" id="A0A7T8KJ81"/>
<evidence type="ECO:0000259" key="12">
    <source>
        <dbReference type="PROSITE" id="PS50157"/>
    </source>
</evidence>
<name>A0A7T8KJ81_CALRO</name>
<feature type="region of interest" description="Disordered" evidence="11">
    <location>
        <begin position="1"/>
        <end position="20"/>
    </location>
</feature>
<feature type="domain" description="C2H2-type" evidence="12">
    <location>
        <begin position="304"/>
        <end position="332"/>
    </location>
</feature>
<feature type="compositionally biased region" description="Basic residues" evidence="11">
    <location>
        <begin position="94"/>
        <end position="103"/>
    </location>
</feature>
<keyword evidence="3" id="KW-0479">Metal-binding</keyword>
<feature type="non-terminal residue" evidence="13">
    <location>
        <position position="414"/>
    </location>
</feature>
<dbReference type="Gene3D" id="3.30.160.60">
    <property type="entry name" value="Classic Zinc Finger"/>
    <property type="match status" value="2"/>
</dbReference>
<keyword evidence="6" id="KW-0862">Zinc</keyword>
<feature type="domain" description="C2H2-type" evidence="12">
    <location>
        <begin position="370"/>
        <end position="397"/>
    </location>
</feature>
<keyword evidence="9" id="KW-0539">Nucleus</keyword>
<keyword evidence="5 10" id="KW-0863">Zinc-finger</keyword>
<dbReference type="PROSITE" id="PS00028">
    <property type="entry name" value="ZINC_FINGER_C2H2_1"/>
    <property type="match status" value="3"/>
</dbReference>
<evidence type="ECO:0000256" key="4">
    <source>
        <dbReference type="ARBA" id="ARBA00022737"/>
    </source>
</evidence>
<dbReference type="SUPFAM" id="SSF57667">
    <property type="entry name" value="beta-beta-alpha zinc fingers"/>
    <property type="match status" value="2"/>
</dbReference>
<reference evidence="14" key="1">
    <citation type="submission" date="2021-01" db="EMBL/GenBank/DDBJ databases">
        <title>Caligus Genome Assembly.</title>
        <authorList>
            <person name="Gallardo-Escarate C."/>
        </authorList>
    </citation>
    <scope>NUCLEOTIDE SEQUENCE [LARGE SCALE GENOMIC DNA]</scope>
</reference>
<feature type="compositionally biased region" description="Low complexity" evidence="11">
    <location>
        <begin position="120"/>
        <end position="134"/>
    </location>
</feature>
<feature type="domain" description="C2H2-type" evidence="12">
    <location>
        <begin position="342"/>
        <end position="369"/>
    </location>
</feature>
<evidence type="ECO:0000256" key="8">
    <source>
        <dbReference type="ARBA" id="ARBA00023163"/>
    </source>
</evidence>
<protein>
    <recommendedName>
        <fullName evidence="12">C2H2-type domain-containing protein</fullName>
    </recommendedName>
</protein>
<keyword evidence="14" id="KW-1185">Reference proteome</keyword>
<dbReference type="InterPro" id="IPR013087">
    <property type="entry name" value="Znf_C2H2_type"/>
</dbReference>
<evidence type="ECO:0000256" key="1">
    <source>
        <dbReference type="ARBA" id="ARBA00004123"/>
    </source>
</evidence>
<dbReference type="InterPro" id="IPR036236">
    <property type="entry name" value="Znf_C2H2_sf"/>
</dbReference>
<dbReference type="Proteomes" id="UP000595437">
    <property type="component" value="Chromosome 1"/>
</dbReference>
<keyword evidence="4" id="KW-0677">Repeat</keyword>
<dbReference type="OrthoDB" id="10018191at2759"/>
<dbReference type="GO" id="GO:0010468">
    <property type="term" value="P:regulation of gene expression"/>
    <property type="evidence" value="ECO:0007669"/>
    <property type="project" value="TreeGrafter"/>
</dbReference>
<comment type="subcellular location">
    <subcellularLocation>
        <location evidence="1">Nucleus</location>
    </subcellularLocation>
</comment>
<dbReference type="FunFam" id="3.30.160.60:FF:000761">
    <property type="entry name" value="Zinc finger protein 449"/>
    <property type="match status" value="1"/>
</dbReference>
<evidence type="ECO:0000256" key="11">
    <source>
        <dbReference type="SAM" id="MobiDB-lite"/>
    </source>
</evidence>
<dbReference type="SMART" id="SM00355">
    <property type="entry name" value="ZnF_C2H2"/>
    <property type="match status" value="3"/>
</dbReference>
<evidence type="ECO:0000256" key="2">
    <source>
        <dbReference type="ARBA" id="ARBA00006991"/>
    </source>
</evidence>
<keyword evidence="8" id="KW-0804">Transcription</keyword>
<dbReference type="FunFam" id="3.30.160.60:FF:000404">
    <property type="entry name" value="POZ-, AT hook-, and zinc finger-containing protein 1"/>
    <property type="match status" value="1"/>
</dbReference>
<organism evidence="13 14">
    <name type="scientific">Caligus rogercresseyi</name>
    <name type="common">Sea louse</name>
    <dbReference type="NCBI Taxonomy" id="217165"/>
    <lineage>
        <taxon>Eukaryota</taxon>
        <taxon>Metazoa</taxon>
        <taxon>Ecdysozoa</taxon>
        <taxon>Arthropoda</taxon>
        <taxon>Crustacea</taxon>
        <taxon>Multicrustacea</taxon>
        <taxon>Hexanauplia</taxon>
        <taxon>Copepoda</taxon>
        <taxon>Siphonostomatoida</taxon>
        <taxon>Caligidae</taxon>
        <taxon>Caligus</taxon>
    </lineage>
</organism>
<comment type="similarity">
    <text evidence="2">Belongs to the krueppel C2H2-type zinc-finger protein family.</text>
</comment>